<evidence type="ECO:0000313" key="2">
    <source>
        <dbReference type="EMBL" id="QNX07573.1"/>
    </source>
</evidence>
<dbReference type="GO" id="GO:0005524">
    <property type="term" value="F:ATP binding"/>
    <property type="evidence" value="ECO:0007669"/>
    <property type="project" value="UniProtKB-KW"/>
</dbReference>
<dbReference type="InterPro" id="IPR041685">
    <property type="entry name" value="AAA_GajA/Old/RecF-like"/>
</dbReference>
<proteinExistence type="predicted"/>
<dbReference type="PANTHER" id="PTHR43581:SF4">
    <property type="entry name" value="ATP_GTP PHOSPHATASE"/>
    <property type="match status" value="1"/>
</dbReference>
<accession>A0A7H2PXJ0</accession>
<dbReference type="InterPro" id="IPR051396">
    <property type="entry name" value="Bact_Antivir_Def_Nuclease"/>
</dbReference>
<name>A0A7H2PXJ0_9GAMM</name>
<dbReference type="PANTHER" id="PTHR43581">
    <property type="entry name" value="ATP/GTP PHOSPHATASE"/>
    <property type="match status" value="1"/>
</dbReference>
<evidence type="ECO:0000313" key="3">
    <source>
        <dbReference type="Proteomes" id="UP000516745"/>
    </source>
</evidence>
<organism evidence="2 3">
    <name type="scientific">Acinetobacter seifertii</name>
    <dbReference type="NCBI Taxonomy" id="1530123"/>
    <lineage>
        <taxon>Bacteria</taxon>
        <taxon>Pseudomonadati</taxon>
        <taxon>Pseudomonadota</taxon>
        <taxon>Gammaproteobacteria</taxon>
        <taxon>Moraxellales</taxon>
        <taxon>Moraxellaceae</taxon>
        <taxon>Acinetobacter</taxon>
        <taxon>Acinetobacter calcoaceticus/baumannii complex</taxon>
    </lineage>
</organism>
<reference evidence="3" key="1">
    <citation type="submission" date="2020-09" db="EMBL/GenBank/DDBJ databases">
        <title>Clinical and molecular characterization of Acinetobacter seifertii in Taiwan.</title>
        <authorList>
            <person name="Li L.-H."/>
            <person name="Yang Y.-S."/>
            <person name="Sun J.-R."/>
            <person name="Huang T.-W."/>
            <person name="Huang W.-C."/>
            <person name="Wang Y.-C."/>
            <person name="Kuo T.-H."/>
            <person name="Kuo S.-C."/>
            <person name="Chen T.-L."/>
        </authorList>
    </citation>
    <scope>NUCLEOTIDE SEQUENCE [LARGE SCALE GENOMIC DNA]</scope>
    <source>
        <strain evidence="3">AS72</strain>
    </source>
</reference>
<protein>
    <submittedName>
        <fullName evidence="2">ATP-binding protein</fullName>
    </submittedName>
</protein>
<reference evidence="2 3" key="2">
    <citation type="submission" date="2020-09" db="EMBL/GenBank/DDBJ databases">
        <authorList>
            <person name="Chen F.-J."/>
            <person name="Lee Y.-T."/>
        </authorList>
    </citation>
    <scope>NUCLEOTIDE SEQUENCE [LARGE SCALE GENOMIC DNA]</scope>
    <source>
        <strain evidence="2 3">AS72</strain>
    </source>
</reference>
<keyword evidence="2" id="KW-0547">Nucleotide-binding</keyword>
<dbReference type="SUPFAM" id="SSF52540">
    <property type="entry name" value="P-loop containing nucleoside triphosphate hydrolases"/>
    <property type="match status" value="1"/>
</dbReference>
<dbReference type="InterPro" id="IPR027417">
    <property type="entry name" value="P-loop_NTPase"/>
</dbReference>
<evidence type="ECO:0000259" key="1">
    <source>
        <dbReference type="Pfam" id="PF13175"/>
    </source>
</evidence>
<feature type="domain" description="Endonuclease GajA/Old nuclease/RecF-like AAA" evidence="1">
    <location>
        <begin position="26"/>
        <end position="331"/>
    </location>
</feature>
<sequence>MNKKLYYWGDNLEQYSSDNEEDYGEIIEIKRLNFFIGKNNSGKSRFLRNLFISDYPSNFFIHIEILKNLKKLQSLLLIKNFYEHREKFIELENLYNSFLEDTKNGVSNQLIYYLSRIEQILANLPLNYRSEVDYKDINYSQHDIDSLNILFQDKFYIPTLRGMRPVTDINNKQPYLERAQKDYFQDNSRFNAQNIITGECLYYELKVHLLGKPKQRELIRKYEEKLSQYFFDNDEVTLIPMFGEDKNGNENDVVHIKIGDDEQFPIYDLGDGLQQAIIMTYEAFIKKDKTHAFFIEEPELHMHAGMVRQLMNFYLNETPHYYFFTTHSNHLLDMVDESDQVIIQKIIKEIDKDKRFSFKIYNCDKDHELLTSLGVRPSSVYLANCTIWIEGVTDRMYLSKLMDKYLKEIELLEPENYKKYKSFMPNFHYTFIEYAGGNITHWSFIDDYPSKEAALEFLEHNKGLTAKAISKNILLLADGDNEGKAERLQEWESELKPENVYILPCKEIENTIDPSIIYKACLIKFQGISNTKDQITLNDETISKLTHRGFARDTSNFDISQLNPSINFISNKGIGKIIDEIIIKDKDLLLQSNPPRLFSDASGTIDDKVGFCEICKILMTYEDWVLTEPAKELCKKIFKHIEICNP</sequence>
<dbReference type="Pfam" id="PF13175">
    <property type="entry name" value="AAA_15"/>
    <property type="match status" value="1"/>
</dbReference>
<dbReference type="AlphaFoldDB" id="A0A7H2PXJ0"/>
<keyword evidence="2" id="KW-0067">ATP-binding</keyword>
<dbReference type="Proteomes" id="UP000516745">
    <property type="component" value="Chromosome"/>
</dbReference>
<dbReference type="EMBL" id="CP061565">
    <property type="protein sequence ID" value="QNX07573.1"/>
    <property type="molecule type" value="Genomic_DNA"/>
</dbReference>
<gene>
    <name evidence="2" type="ORF">IC795_10105</name>
</gene>
<dbReference type="Gene3D" id="3.40.50.300">
    <property type="entry name" value="P-loop containing nucleotide triphosphate hydrolases"/>
    <property type="match status" value="1"/>
</dbReference>